<dbReference type="Pfam" id="PF17967">
    <property type="entry name" value="Pullulanase_N2"/>
    <property type="match status" value="1"/>
</dbReference>
<dbReference type="AlphaFoldDB" id="A0A9Q0CXC3"/>
<gene>
    <name evidence="5" type="ORF">LUZ63_001695</name>
</gene>
<dbReference type="InterPro" id="IPR013783">
    <property type="entry name" value="Ig-like_fold"/>
</dbReference>
<organism evidence="5 6">
    <name type="scientific">Rhynchospora breviuscula</name>
    <dbReference type="NCBI Taxonomy" id="2022672"/>
    <lineage>
        <taxon>Eukaryota</taxon>
        <taxon>Viridiplantae</taxon>
        <taxon>Streptophyta</taxon>
        <taxon>Embryophyta</taxon>
        <taxon>Tracheophyta</taxon>
        <taxon>Spermatophyta</taxon>
        <taxon>Magnoliopsida</taxon>
        <taxon>Liliopsida</taxon>
        <taxon>Poales</taxon>
        <taxon>Cyperaceae</taxon>
        <taxon>Cyperoideae</taxon>
        <taxon>Rhynchosporeae</taxon>
        <taxon>Rhynchospora</taxon>
    </lineage>
</organism>
<dbReference type="EMBL" id="JAMQYH010000001">
    <property type="protein sequence ID" value="KAJ1701916.1"/>
    <property type="molecule type" value="Genomic_DNA"/>
</dbReference>
<dbReference type="Pfam" id="PF02922">
    <property type="entry name" value="CBM_48"/>
    <property type="match status" value="1"/>
</dbReference>
<dbReference type="InterPro" id="IPR040671">
    <property type="entry name" value="Pullulanase_N2"/>
</dbReference>
<evidence type="ECO:0000259" key="2">
    <source>
        <dbReference type="Pfam" id="PF02922"/>
    </source>
</evidence>
<dbReference type="Gene3D" id="2.60.40.10">
    <property type="entry name" value="Immunoglobulins"/>
    <property type="match status" value="1"/>
</dbReference>
<dbReference type="InterPro" id="IPR011839">
    <property type="entry name" value="Pullul_strch"/>
</dbReference>
<keyword evidence="6" id="KW-1185">Reference proteome</keyword>
<dbReference type="OrthoDB" id="204980at2759"/>
<dbReference type="GO" id="GO:0051060">
    <property type="term" value="F:pullulanase activity"/>
    <property type="evidence" value="ECO:0007669"/>
    <property type="project" value="InterPro"/>
</dbReference>
<dbReference type="InterPro" id="IPR017853">
    <property type="entry name" value="GH"/>
</dbReference>
<feature type="domain" description="Glycoside hydrolase family 13 N-terminal" evidence="2">
    <location>
        <begin position="224"/>
        <end position="308"/>
    </location>
</feature>
<dbReference type="Gene3D" id="2.60.40.1180">
    <property type="entry name" value="Golgi alpha-mannosidase II"/>
    <property type="match status" value="1"/>
</dbReference>
<dbReference type="SUPFAM" id="SSF81296">
    <property type="entry name" value="E set domains"/>
    <property type="match status" value="2"/>
</dbReference>
<sequence length="983" mass="108784">MIVSLCDDRHCLVVYATFSPMSISSVSPLLLPNSKPRQNLLVTSPLSSSSQSLSLRSLNSSSFGSLSQLPSQIRQPIAPLCSPDPNCMAELKTSDVSHQEWVSHARAYWVEKFLIAWDINDNQASLYLYSSINANLFLSDQGIQGYDSKIALERDECGLPVTITQKFPRISTYQAFKVPSSTKVEDLLKCQLAVASFDIDGTLKTCTGLQLPGVLDDMFAYSGPLGANFSNDTISLNLWAPTAREVNVCFYESPTGDTVEHVTMEEINGVWSTVGPGDWEGLYYTYEITVFHPSTSRLEKCQANDPYARGLSSDGKRTWLVDIKSEKLKPNGWDELANEKPHLGSFADISIYELHIRDFSASDSTVDPDFRGGYRAFTCKDSAGLRHLRKLSEAGLTHVHLLPSYQFGGVDDNPSNWKHPDYAVLASLPPDSDEQQAQITAIQEEDGYNWGYNPVLWGVPKGSYASNPDGPSRILEFRKMVQALNFIGLRVVLDVVYNHLYASGPLDDCSVLDKIVPGYYLRRNKDGSIENSACINNTASEHLMVERIILDDLLCWVIDYKVDGFRFDLMGHLMKHTMVKAKNMLQSLTKERDGVDGSKIYLYGEGWDFGEVAKNQCGINASQFNISGTGIGSFNDRIRDAVLGGSPFGNPLQQGFVTGLSLEPNGYDHGGKSNTDIMLSGSADHIQVGLAGNLRDFVLTCHGGEAIKGSELMTYGGDPVGYAMEPTETINYVSAHDNETLFDIINLKTPFELSIEDRCRINHLASSIVALSQGIPFFHAGDEVLRSKSIDRDSYNSGDWFNRLDFTYETNNWGVGLPPKEKNEHNWHLIKPRLANPLFKPSKSHILAALHSFTNLLKIRYSSPLFRLSSANSIQERVCFHNTGPLWVPGVIVMSIEDGNDGEPGIPQLDPMFSFIVVVFNASPDVVSIEIPALKSKSFQLHPVQLNSTDDLVMKARYDGESGLFSIPKRTTAVFVQLRGPSS</sequence>
<name>A0A9Q0CXC3_9POAL</name>
<comment type="similarity">
    <text evidence="1">Belongs to the glycosyl hydrolase 13 family.</text>
</comment>
<dbReference type="InterPro" id="IPR024561">
    <property type="entry name" value="Pullul_strch_C"/>
</dbReference>
<dbReference type="Pfam" id="PF11852">
    <property type="entry name" value="Pullul_strch_C"/>
    <property type="match status" value="1"/>
</dbReference>
<dbReference type="InterPro" id="IPR013780">
    <property type="entry name" value="Glyco_hydro_b"/>
</dbReference>
<dbReference type="GO" id="GO:0005975">
    <property type="term" value="P:carbohydrate metabolic process"/>
    <property type="evidence" value="ECO:0007669"/>
    <property type="project" value="InterPro"/>
</dbReference>
<evidence type="ECO:0000313" key="5">
    <source>
        <dbReference type="EMBL" id="KAJ1701916.1"/>
    </source>
</evidence>
<evidence type="ECO:0008006" key="7">
    <source>
        <dbReference type="Google" id="ProtNLM"/>
    </source>
</evidence>
<dbReference type="InterPro" id="IPR014756">
    <property type="entry name" value="Ig_E-set"/>
</dbReference>
<comment type="caution">
    <text evidence="5">The sequence shown here is derived from an EMBL/GenBank/DDBJ whole genome shotgun (WGS) entry which is preliminary data.</text>
</comment>
<evidence type="ECO:0000259" key="3">
    <source>
        <dbReference type="Pfam" id="PF11852"/>
    </source>
</evidence>
<dbReference type="Gene3D" id="2.60.40.1130">
    <property type="entry name" value="Rab geranylgeranyltransferase alpha-subunit, insert domain"/>
    <property type="match status" value="1"/>
</dbReference>
<dbReference type="CDD" id="cd02860">
    <property type="entry name" value="E_set_Pullulanase"/>
    <property type="match status" value="1"/>
</dbReference>
<feature type="domain" description="Pullulanase N2" evidence="4">
    <location>
        <begin position="104"/>
        <end position="217"/>
    </location>
</feature>
<evidence type="ECO:0000259" key="4">
    <source>
        <dbReference type="Pfam" id="PF17967"/>
    </source>
</evidence>
<feature type="domain" description="Alpha-1,6-glucosidases pullulanase-type C-terminal" evidence="3">
    <location>
        <begin position="808"/>
        <end position="977"/>
    </location>
</feature>
<dbReference type="NCBIfam" id="TIGR02103">
    <property type="entry name" value="pullul_strch"/>
    <property type="match status" value="1"/>
</dbReference>
<dbReference type="Gene3D" id="3.20.20.80">
    <property type="entry name" value="Glycosidases"/>
    <property type="match status" value="1"/>
</dbReference>
<dbReference type="CDD" id="cd11341">
    <property type="entry name" value="AmyAc_Pullulanase_LD-like"/>
    <property type="match status" value="1"/>
</dbReference>
<proteinExistence type="inferred from homology"/>
<evidence type="ECO:0000256" key="1">
    <source>
        <dbReference type="ARBA" id="ARBA00008061"/>
    </source>
</evidence>
<accession>A0A9Q0CXC3</accession>
<reference evidence="5" key="1">
    <citation type="journal article" date="2022" name="Cell">
        <title>Repeat-based holocentromeres influence genome architecture and karyotype evolution.</title>
        <authorList>
            <person name="Hofstatter P.G."/>
            <person name="Thangavel G."/>
            <person name="Lux T."/>
            <person name="Neumann P."/>
            <person name="Vondrak T."/>
            <person name="Novak P."/>
            <person name="Zhang M."/>
            <person name="Costa L."/>
            <person name="Castellani M."/>
            <person name="Scott A."/>
            <person name="Toegelov H."/>
            <person name="Fuchs J."/>
            <person name="Mata-Sucre Y."/>
            <person name="Dias Y."/>
            <person name="Vanzela A.L.L."/>
            <person name="Huettel B."/>
            <person name="Almeida C.C.S."/>
            <person name="Simkova H."/>
            <person name="Souza G."/>
            <person name="Pedrosa-Harand A."/>
            <person name="Macas J."/>
            <person name="Mayer K.F.X."/>
            <person name="Houben A."/>
            <person name="Marques A."/>
        </authorList>
    </citation>
    <scope>NUCLEOTIDE SEQUENCE</scope>
    <source>
        <strain evidence="5">RhyBre1mFocal</strain>
    </source>
</reference>
<dbReference type="SUPFAM" id="SSF51445">
    <property type="entry name" value="(Trans)glycosidases"/>
    <property type="match status" value="1"/>
</dbReference>
<dbReference type="SUPFAM" id="SSF51011">
    <property type="entry name" value="Glycosyl hydrolase domain"/>
    <property type="match status" value="1"/>
</dbReference>
<evidence type="ECO:0000313" key="6">
    <source>
        <dbReference type="Proteomes" id="UP001151287"/>
    </source>
</evidence>
<dbReference type="InterPro" id="IPR004193">
    <property type="entry name" value="Glyco_hydro_13_N"/>
</dbReference>
<dbReference type="Proteomes" id="UP001151287">
    <property type="component" value="Unassembled WGS sequence"/>
</dbReference>
<protein>
    <recommendedName>
        <fullName evidence="7">Pullulanase</fullName>
    </recommendedName>
</protein>
<dbReference type="PANTHER" id="PTHR43002">
    <property type="entry name" value="GLYCOGEN DEBRANCHING ENZYME"/>
    <property type="match status" value="1"/>
</dbReference>